<feature type="transmembrane region" description="Helical" evidence="8">
    <location>
        <begin position="288"/>
        <end position="305"/>
    </location>
</feature>
<sequence length="339" mass="36938">MSFKREMRGASLIIGSIIGAGILGIPYAAKELGLIPSLLVMLIIGVVLYFTSIILLKFSAKYQGSPIASLAKNTLGRPGGYLMMAGAMIYIYGALLAYMSAGGNTISSLSPISEVPAALIFWLVCSYIIFKGLEASIKTEFILVMGIIGLFILVTLTSLPHSEVNNALYTNFNGIQTFVGVSLFAFVGHAMVPDVYLDLNDYDEAKRSVKIAFVLIYFLYAILTIAFILVFGREIPQIAPKAFKQLYGNIGKIIGNLLPLITITTSFIGFGLAQKDNYDDYVGLNRELAWGITTIPPLFLYLYGIREFVGVLQIAGNVGAVIMTLIVPIAMYAVWKYNI</sequence>
<evidence type="ECO:0000313" key="9">
    <source>
        <dbReference type="EMBL" id="OKY78412.1"/>
    </source>
</evidence>
<keyword evidence="3" id="KW-1003">Cell membrane</keyword>
<keyword evidence="5 8" id="KW-0812">Transmembrane</keyword>
<evidence type="ECO:0000256" key="5">
    <source>
        <dbReference type="ARBA" id="ARBA00022692"/>
    </source>
</evidence>
<dbReference type="PANTHER" id="PTHR32195">
    <property type="entry name" value="OS07G0662800 PROTEIN"/>
    <property type="match status" value="1"/>
</dbReference>
<dbReference type="STRING" id="1903181.BTN85_0903"/>
<dbReference type="AlphaFoldDB" id="A0A1Q6DVS4"/>
<keyword evidence="6 8" id="KW-1133">Transmembrane helix</keyword>
<dbReference type="EMBL" id="MSDW01000001">
    <property type="protein sequence ID" value="OKY78412.1"/>
    <property type="molecule type" value="Genomic_DNA"/>
</dbReference>
<feature type="transmembrane region" description="Helical" evidence="8">
    <location>
        <begin position="179"/>
        <end position="199"/>
    </location>
</feature>
<keyword evidence="2" id="KW-0813">Transport</keyword>
<comment type="caution">
    <text evidence="9">The sequence shown here is derived from an EMBL/GenBank/DDBJ whole genome shotgun (WGS) entry which is preliminary data.</text>
</comment>
<gene>
    <name evidence="9" type="ORF">BTN85_0903</name>
</gene>
<feature type="transmembrane region" description="Helical" evidence="8">
    <location>
        <begin position="79"/>
        <end position="99"/>
    </location>
</feature>
<feature type="transmembrane region" description="Helical" evidence="8">
    <location>
        <begin position="35"/>
        <end position="58"/>
    </location>
</feature>
<feature type="transmembrane region" description="Helical" evidence="8">
    <location>
        <begin position="211"/>
        <end position="233"/>
    </location>
</feature>
<name>A0A1Q6DVS4_METT1</name>
<dbReference type="GO" id="GO:0003333">
    <property type="term" value="P:amino acid transmembrane transport"/>
    <property type="evidence" value="ECO:0007669"/>
    <property type="project" value="InterPro"/>
</dbReference>
<dbReference type="Proteomes" id="UP000185744">
    <property type="component" value="Unassembled WGS sequence"/>
</dbReference>
<dbReference type="InParanoid" id="A0A1Q6DVS4"/>
<evidence type="ECO:0000256" key="2">
    <source>
        <dbReference type="ARBA" id="ARBA00022448"/>
    </source>
</evidence>
<feature type="transmembrane region" description="Helical" evidence="8">
    <location>
        <begin position="311"/>
        <end position="335"/>
    </location>
</feature>
<dbReference type="InterPro" id="IPR018227">
    <property type="entry name" value="Amino_acid_transport_2"/>
</dbReference>
<feature type="transmembrane region" description="Helical" evidence="8">
    <location>
        <begin position="253"/>
        <end position="273"/>
    </location>
</feature>
<feature type="transmembrane region" description="Helical" evidence="8">
    <location>
        <begin position="12"/>
        <end position="29"/>
    </location>
</feature>
<evidence type="ECO:0000256" key="6">
    <source>
        <dbReference type="ARBA" id="ARBA00022989"/>
    </source>
</evidence>
<evidence type="ECO:0000256" key="4">
    <source>
        <dbReference type="ARBA" id="ARBA00022519"/>
    </source>
</evidence>
<reference evidence="9" key="1">
    <citation type="submission" date="2016-12" db="EMBL/GenBank/DDBJ databases">
        <title>Discovery of methanogenic haloarchaea.</title>
        <authorList>
            <person name="Sorokin D.Y."/>
            <person name="Makarova K.S."/>
            <person name="Abbas B."/>
            <person name="Ferrer M."/>
            <person name="Golyshin P.N."/>
        </authorList>
    </citation>
    <scope>NUCLEOTIDE SEQUENCE [LARGE SCALE GENOMIC DNA]</scope>
    <source>
        <strain evidence="9">HMET1</strain>
    </source>
</reference>
<feature type="transmembrane region" description="Helical" evidence="8">
    <location>
        <begin position="141"/>
        <end position="159"/>
    </location>
</feature>
<protein>
    <submittedName>
        <fullName evidence="9">Tryptophan/tyrosine permease family</fullName>
    </submittedName>
</protein>
<evidence type="ECO:0000313" key="10">
    <source>
        <dbReference type="Proteomes" id="UP000185744"/>
    </source>
</evidence>
<dbReference type="PANTHER" id="PTHR32195:SF26">
    <property type="entry name" value="TRYPTOPHAN OR TYROSINE TRANSPORTER PROTEIN"/>
    <property type="match status" value="1"/>
</dbReference>
<evidence type="ECO:0000256" key="1">
    <source>
        <dbReference type="ARBA" id="ARBA00004429"/>
    </source>
</evidence>
<comment type="subcellular location">
    <subcellularLocation>
        <location evidence="1">Cell inner membrane</location>
        <topology evidence="1">Multi-pass membrane protein</topology>
    </subcellularLocation>
</comment>
<keyword evidence="10" id="KW-1185">Reference proteome</keyword>
<evidence type="ECO:0000256" key="7">
    <source>
        <dbReference type="ARBA" id="ARBA00023136"/>
    </source>
</evidence>
<evidence type="ECO:0000256" key="3">
    <source>
        <dbReference type="ARBA" id="ARBA00022475"/>
    </source>
</evidence>
<organism evidence="9 10">
    <name type="scientific">Methanohalarchaeum thermophilum</name>
    <dbReference type="NCBI Taxonomy" id="1903181"/>
    <lineage>
        <taxon>Archaea</taxon>
        <taxon>Methanobacteriati</taxon>
        <taxon>Methanobacteriota</taxon>
        <taxon>Methanonatronarchaeia</taxon>
        <taxon>Methanonatronarchaeales</taxon>
        <taxon>Methanonatronarchaeaceae</taxon>
        <taxon>Candidatus Methanohalarchaeum</taxon>
    </lineage>
</organism>
<evidence type="ECO:0000256" key="8">
    <source>
        <dbReference type="SAM" id="Phobius"/>
    </source>
</evidence>
<dbReference type="Pfam" id="PF03222">
    <property type="entry name" value="Trp_Tyr_perm"/>
    <property type="match status" value="1"/>
</dbReference>
<feature type="transmembrane region" description="Helical" evidence="8">
    <location>
        <begin position="111"/>
        <end position="129"/>
    </location>
</feature>
<accession>A0A1Q6DVS4</accession>
<dbReference type="Gene3D" id="1.20.1740.10">
    <property type="entry name" value="Amino acid/polyamine transporter I"/>
    <property type="match status" value="1"/>
</dbReference>
<dbReference type="GO" id="GO:0005886">
    <property type="term" value="C:plasma membrane"/>
    <property type="evidence" value="ECO:0007669"/>
    <property type="project" value="UniProtKB-SubCell"/>
</dbReference>
<keyword evidence="7 8" id="KW-0472">Membrane</keyword>
<proteinExistence type="predicted"/>
<keyword evidence="4" id="KW-0997">Cell inner membrane</keyword>